<organism evidence="7 8">
    <name type="scientific">Spartinivicinus marinus</name>
    <dbReference type="NCBI Taxonomy" id="2994442"/>
    <lineage>
        <taxon>Bacteria</taxon>
        <taxon>Pseudomonadati</taxon>
        <taxon>Pseudomonadota</taxon>
        <taxon>Gammaproteobacteria</taxon>
        <taxon>Oceanospirillales</taxon>
        <taxon>Zooshikellaceae</taxon>
        <taxon>Spartinivicinus</taxon>
    </lineage>
</organism>
<dbReference type="PANTHER" id="PTHR45339">
    <property type="entry name" value="HYBRID SIGNAL TRANSDUCTION HISTIDINE KINASE J"/>
    <property type="match status" value="1"/>
</dbReference>
<dbReference type="EMBL" id="JACCKB010000030">
    <property type="protein sequence ID" value="NYZ67802.1"/>
    <property type="molecule type" value="Genomic_DNA"/>
</dbReference>
<name>A0A853I7W5_9GAMM</name>
<feature type="transmembrane region" description="Helical" evidence="5">
    <location>
        <begin position="20"/>
        <end position="39"/>
    </location>
</feature>
<dbReference type="RefSeq" id="WP_180569825.1">
    <property type="nucleotide sequence ID" value="NZ_JACCKB010000030.1"/>
</dbReference>
<dbReference type="Gene3D" id="3.30.565.10">
    <property type="entry name" value="Histidine kinase-like ATPase, C-terminal domain"/>
    <property type="match status" value="1"/>
</dbReference>
<evidence type="ECO:0000256" key="1">
    <source>
        <dbReference type="ARBA" id="ARBA00000085"/>
    </source>
</evidence>
<comment type="caution">
    <text evidence="7">The sequence shown here is derived from an EMBL/GenBank/DDBJ whole genome shotgun (WGS) entry which is preliminary data.</text>
</comment>
<evidence type="ECO:0000313" key="8">
    <source>
        <dbReference type="Proteomes" id="UP000569732"/>
    </source>
</evidence>
<evidence type="ECO:0000256" key="5">
    <source>
        <dbReference type="SAM" id="Phobius"/>
    </source>
</evidence>
<keyword evidence="7" id="KW-0808">Transferase</keyword>
<keyword evidence="3" id="KW-0597">Phosphoprotein</keyword>
<dbReference type="InterPro" id="IPR005467">
    <property type="entry name" value="His_kinase_dom"/>
</dbReference>
<dbReference type="GO" id="GO:0000160">
    <property type="term" value="P:phosphorelay signal transduction system"/>
    <property type="evidence" value="ECO:0007669"/>
    <property type="project" value="UniProtKB-KW"/>
</dbReference>
<keyword evidence="8" id="KW-1185">Reference proteome</keyword>
<evidence type="ECO:0000256" key="2">
    <source>
        <dbReference type="ARBA" id="ARBA00012438"/>
    </source>
</evidence>
<gene>
    <name evidence="7" type="ORF">H0A36_17450</name>
</gene>
<proteinExistence type="predicted"/>
<keyword evidence="5" id="KW-0812">Transmembrane</keyword>
<dbReference type="InterPro" id="IPR036890">
    <property type="entry name" value="HATPase_C_sf"/>
</dbReference>
<dbReference type="PANTHER" id="PTHR45339:SF1">
    <property type="entry name" value="HYBRID SIGNAL TRANSDUCTION HISTIDINE KINASE J"/>
    <property type="match status" value="1"/>
</dbReference>
<keyword evidence="5" id="KW-1133">Transmembrane helix</keyword>
<protein>
    <recommendedName>
        <fullName evidence="2">histidine kinase</fullName>
        <ecNumber evidence="2">2.7.13.3</ecNumber>
    </recommendedName>
</protein>
<evidence type="ECO:0000256" key="3">
    <source>
        <dbReference type="ARBA" id="ARBA00022553"/>
    </source>
</evidence>
<dbReference type="EC" id="2.7.13.3" evidence="2"/>
<feature type="domain" description="Histidine kinase" evidence="6">
    <location>
        <begin position="272"/>
        <end position="520"/>
    </location>
</feature>
<dbReference type="PRINTS" id="PR00344">
    <property type="entry name" value="BCTRLSENSOR"/>
</dbReference>
<evidence type="ECO:0000259" key="6">
    <source>
        <dbReference type="PROSITE" id="PS50109"/>
    </source>
</evidence>
<feature type="transmembrane region" description="Helical" evidence="5">
    <location>
        <begin position="165"/>
        <end position="189"/>
    </location>
</feature>
<dbReference type="AlphaFoldDB" id="A0A853I7W5"/>
<dbReference type="PROSITE" id="PS50109">
    <property type="entry name" value="HIS_KIN"/>
    <property type="match status" value="1"/>
</dbReference>
<evidence type="ECO:0000256" key="4">
    <source>
        <dbReference type="ARBA" id="ARBA00023012"/>
    </source>
</evidence>
<dbReference type="SMART" id="SM00387">
    <property type="entry name" value="HATPase_c"/>
    <property type="match status" value="1"/>
</dbReference>
<accession>A0A853I7W5</accession>
<reference evidence="7 8" key="1">
    <citation type="submission" date="2020-07" db="EMBL/GenBank/DDBJ databases">
        <title>Endozoicomonas sp. nov., isolated from sediment.</title>
        <authorList>
            <person name="Gu T."/>
        </authorList>
    </citation>
    <scope>NUCLEOTIDE SEQUENCE [LARGE SCALE GENOMIC DNA]</scope>
    <source>
        <strain evidence="7 8">SM1973</strain>
    </source>
</reference>
<dbReference type="InterPro" id="IPR004358">
    <property type="entry name" value="Sig_transdc_His_kin-like_C"/>
</dbReference>
<comment type="catalytic activity">
    <reaction evidence="1">
        <text>ATP + protein L-histidine = ADP + protein N-phospho-L-histidine.</text>
        <dbReference type="EC" id="2.7.13.3"/>
    </reaction>
</comment>
<dbReference type="SUPFAM" id="SSF55874">
    <property type="entry name" value="ATPase domain of HSP90 chaperone/DNA topoisomerase II/histidine kinase"/>
    <property type="match status" value="1"/>
</dbReference>
<dbReference type="Proteomes" id="UP000569732">
    <property type="component" value="Unassembled WGS sequence"/>
</dbReference>
<dbReference type="InterPro" id="IPR003594">
    <property type="entry name" value="HATPase_dom"/>
</dbReference>
<evidence type="ECO:0000313" key="7">
    <source>
        <dbReference type="EMBL" id="NYZ67802.1"/>
    </source>
</evidence>
<dbReference type="GO" id="GO:0004673">
    <property type="term" value="F:protein histidine kinase activity"/>
    <property type="evidence" value="ECO:0007669"/>
    <property type="project" value="UniProtKB-EC"/>
</dbReference>
<keyword evidence="7" id="KW-0418">Kinase</keyword>
<keyword evidence="4" id="KW-0902">Two-component regulatory system</keyword>
<keyword evidence="5" id="KW-0472">Membrane</keyword>
<dbReference type="Pfam" id="PF02518">
    <property type="entry name" value="HATPase_c"/>
    <property type="match status" value="1"/>
</dbReference>
<sequence>MKTSLPNLIASRFSIKLKIWLIILLPLSIYCIISTYSTYQHTESISKIAIHNLRLVVENTLNKVAIQSLRRGNNDDILGVMESLVSHTDINMVVIYDSENEIFANYGKKSDTSDIFSKRLFFKAKRFNLSDLTSDVNASTGDNKYIGKLTYSIEKKSFNALSIRVLLGDLMINIGIFVLLCIPLILFLYRSLIKRLSLLKNHISYFKQGKYEWLNEEIVGTDEYSQVITALKDAATTIRKQTAELENQVKVVTASNESADRASNQKDTLIASIGYGLEIPLSGIDTWNDIISQHLNDAEDLIFEKLDSAIGDHKDSLLKLYRIIKQANYSLSKSIDNSSEINKILDGLLQTIDGTNYIDINPATFCLDTNINNYLYEFKNDIDTNQLKFDFNIINGFDKPIFVKSDWIRIRQVLNNLLMNAVNFTKSGEILIKSYFEPHNINHAFVRIQVTDTGCGIGEKEKIFSIIDGSKKYSDFSHAGYGLTIASNIATKLNGKIDLEYSEVNKGSRFSFTAILPLSNNNEIDEEINKSNKFSNKCNILYADHSLINKILFQNICLYFDIHIIYEEEYNEELVSLSSLNIDAIVISDTLINSDSSEKIESIRKKFIGNNCKTPLFVAAYDQRNLKTIGKYLNTFDELIAKPYSRDTINNIMNRLKTK</sequence>